<feature type="binding site" evidence="8 10">
    <location>
        <position position="97"/>
    </location>
    <ligand>
        <name>substrate</name>
    </ligand>
</feature>
<dbReference type="PANTHER" id="PTHR21272">
    <property type="entry name" value="CATABOLIC 3-DEHYDROQUINASE"/>
    <property type="match status" value="1"/>
</dbReference>
<feature type="active site" description="Proton acceptor" evidence="8 9">
    <location>
        <position position="33"/>
    </location>
</feature>
<dbReference type="NCBIfam" id="NF003806">
    <property type="entry name" value="PRK05395.1-3"/>
    <property type="match status" value="1"/>
</dbReference>
<evidence type="ECO:0000256" key="8">
    <source>
        <dbReference type="HAMAP-Rule" id="MF_00169"/>
    </source>
</evidence>
<feature type="binding site" evidence="8 10">
    <location>
        <position position="84"/>
    </location>
    <ligand>
        <name>substrate</name>
    </ligand>
</feature>
<dbReference type="InterPro" id="IPR036441">
    <property type="entry name" value="DHquinase_II_sf"/>
</dbReference>
<sequence length="155" mass="17195">MKKQLEQRIESQKIIVIHGPNLNMLGAREPDKYGTVTLTDINKGLVKLGEKLGVIVDTFQSNHEGLIVDKIQDASLNYDGVIINPAAYTHTSIAVRDALLLLKVPIIEIHLSNIFKREPFRHKSMISDIATGTLCGFGHLGYYMALEAISSLLKK</sequence>
<evidence type="ECO:0000256" key="6">
    <source>
        <dbReference type="ARBA" id="ARBA00012060"/>
    </source>
</evidence>
<accession>E1YFE2</accession>
<evidence type="ECO:0000256" key="1">
    <source>
        <dbReference type="ARBA" id="ARBA00001864"/>
    </source>
</evidence>
<evidence type="ECO:0000256" key="4">
    <source>
        <dbReference type="ARBA" id="ARBA00011037"/>
    </source>
</evidence>
<proteinExistence type="inferred from homology"/>
<evidence type="ECO:0000256" key="11">
    <source>
        <dbReference type="PIRSR" id="PIRSR001399-3"/>
    </source>
</evidence>
<feature type="binding site" evidence="8 10">
    <location>
        <begin position="111"/>
        <end position="112"/>
    </location>
    <ligand>
        <name>substrate</name>
    </ligand>
</feature>
<dbReference type="GO" id="GO:0003855">
    <property type="term" value="F:3-dehydroquinate dehydratase activity"/>
    <property type="evidence" value="ECO:0007669"/>
    <property type="project" value="UniProtKB-UniRule"/>
</dbReference>
<dbReference type="SUPFAM" id="SSF52304">
    <property type="entry name" value="Type II 3-dehydroquinate dehydratase"/>
    <property type="match status" value="1"/>
</dbReference>
<evidence type="ECO:0000256" key="5">
    <source>
        <dbReference type="ARBA" id="ARBA00011193"/>
    </source>
</evidence>
<evidence type="ECO:0000256" key="9">
    <source>
        <dbReference type="PIRSR" id="PIRSR001399-1"/>
    </source>
</evidence>
<evidence type="ECO:0000313" key="12">
    <source>
        <dbReference type="EMBL" id="CBX29286.1"/>
    </source>
</evidence>
<dbReference type="PANTHER" id="PTHR21272:SF3">
    <property type="entry name" value="CATABOLIC 3-DEHYDROQUINASE"/>
    <property type="match status" value="1"/>
</dbReference>
<dbReference type="UniPathway" id="UPA00053">
    <property type="reaction ID" value="UER00086"/>
</dbReference>
<keyword evidence="8" id="KW-0028">Amino-acid biosynthesis</keyword>
<feature type="binding site" evidence="8 10">
    <location>
        <position position="121"/>
    </location>
    <ligand>
        <name>substrate</name>
    </ligand>
</feature>
<comment type="subunit">
    <text evidence="5 8">Homododecamer.</text>
</comment>
<dbReference type="EMBL" id="FR695872">
    <property type="protein sequence ID" value="CBX29286.1"/>
    <property type="molecule type" value="Genomic_DNA"/>
</dbReference>
<dbReference type="EC" id="4.2.1.10" evidence="6 8"/>
<evidence type="ECO:0000256" key="3">
    <source>
        <dbReference type="ARBA" id="ARBA00004902"/>
    </source>
</evidence>
<dbReference type="NCBIfam" id="TIGR01088">
    <property type="entry name" value="aroQ"/>
    <property type="match status" value="1"/>
</dbReference>
<evidence type="ECO:0000256" key="2">
    <source>
        <dbReference type="ARBA" id="ARBA00003924"/>
    </source>
</evidence>
<dbReference type="Gene3D" id="3.40.50.9100">
    <property type="entry name" value="Dehydroquinase, class II"/>
    <property type="match status" value="1"/>
</dbReference>
<keyword evidence="8" id="KW-0057">Aromatic amino acid biosynthesis</keyword>
<dbReference type="GO" id="GO:0009423">
    <property type="term" value="P:chorismate biosynthetic process"/>
    <property type="evidence" value="ECO:0007669"/>
    <property type="project" value="UniProtKB-UniRule"/>
</dbReference>
<dbReference type="Pfam" id="PF01220">
    <property type="entry name" value="DHquinase_II"/>
    <property type="match status" value="1"/>
</dbReference>
<reference evidence="12" key="1">
    <citation type="journal article" date="2011" name="Environ. Microbiol.">
        <title>Genomic insights into the metabolic potential of the polycyclic aromatic hydrocarbon degrading sulfate-reducing Deltaproteobacterium N47.</title>
        <authorList>
            <person name="Bergmann F."/>
            <person name="Selesi D."/>
            <person name="Weinmaier T."/>
            <person name="Tischler P."/>
            <person name="Rattei T."/>
            <person name="Meckenstock R.U."/>
        </authorList>
    </citation>
    <scope>NUCLEOTIDE SEQUENCE</scope>
</reference>
<gene>
    <name evidence="8" type="primary">aroQ</name>
    <name evidence="12" type="ORF">N47_J02670</name>
</gene>
<keyword evidence="7 8" id="KW-0456">Lyase</keyword>
<dbReference type="NCBIfam" id="NF003804">
    <property type="entry name" value="PRK05395.1-1"/>
    <property type="match status" value="1"/>
</dbReference>
<dbReference type="PROSITE" id="PS01029">
    <property type="entry name" value="DEHYDROQUINASE_II"/>
    <property type="match status" value="1"/>
</dbReference>
<organism evidence="12">
    <name type="scientific">uncultured Desulfobacterium sp</name>
    <dbReference type="NCBI Taxonomy" id="201089"/>
    <lineage>
        <taxon>Bacteria</taxon>
        <taxon>Pseudomonadati</taxon>
        <taxon>Thermodesulfobacteriota</taxon>
        <taxon>Desulfobacteria</taxon>
        <taxon>Desulfobacterales</taxon>
        <taxon>Desulfobacteriaceae</taxon>
        <taxon>Desulfobacterium</taxon>
        <taxon>environmental samples</taxon>
    </lineage>
</organism>
<dbReference type="GO" id="GO:0008652">
    <property type="term" value="P:amino acid biosynthetic process"/>
    <property type="evidence" value="ECO:0007669"/>
    <property type="project" value="UniProtKB-KW"/>
</dbReference>
<feature type="binding site" evidence="8 10">
    <location>
        <position position="90"/>
    </location>
    <ligand>
        <name>substrate</name>
    </ligand>
</feature>
<dbReference type="NCBIfam" id="NF003805">
    <property type="entry name" value="PRK05395.1-2"/>
    <property type="match status" value="1"/>
</dbReference>
<comment type="similarity">
    <text evidence="4 8">Belongs to the type-II 3-dehydroquinase family.</text>
</comment>
<comment type="function">
    <text evidence="2 8">Catalyzes a trans-dehydration via an enolate intermediate.</text>
</comment>
<dbReference type="GO" id="GO:0019631">
    <property type="term" value="P:quinate catabolic process"/>
    <property type="evidence" value="ECO:0007669"/>
    <property type="project" value="TreeGrafter"/>
</dbReference>
<dbReference type="NCBIfam" id="NF003807">
    <property type="entry name" value="PRK05395.1-4"/>
    <property type="match status" value="1"/>
</dbReference>
<dbReference type="PIRSF" id="PIRSF001399">
    <property type="entry name" value="DHquinase_II"/>
    <property type="match status" value="1"/>
</dbReference>
<comment type="pathway">
    <text evidence="3 8">Metabolic intermediate biosynthesis; chorismate biosynthesis; chorismate from D-erythrose 4-phosphate and phosphoenolpyruvate: step 3/7.</text>
</comment>
<dbReference type="CDD" id="cd00466">
    <property type="entry name" value="DHQase_II"/>
    <property type="match status" value="1"/>
</dbReference>
<protein>
    <recommendedName>
        <fullName evidence="6 8">3-dehydroquinate dehydratase</fullName>
        <shortName evidence="8">3-dehydroquinase</shortName>
        <ecNumber evidence="6 8">4.2.1.10</ecNumber>
    </recommendedName>
    <alternativeName>
        <fullName evidence="8">Type II DHQase</fullName>
    </alternativeName>
</protein>
<dbReference type="GO" id="GO:0009073">
    <property type="term" value="P:aromatic amino acid family biosynthetic process"/>
    <property type="evidence" value="ECO:0007669"/>
    <property type="project" value="UniProtKB-KW"/>
</dbReference>
<dbReference type="InterPro" id="IPR018509">
    <property type="entry name" value="DHquinase_II_CS"/>
</dbReference>
<name>E1YFE2_9BACT</name>
<evidence type="ECO:0000256" key="7">
    <source>
        <dbReference type="ARBA" id="ARBA00023239"/>
    </source>
</evidence>
<evidence type="ECO:0000256" key="10">
    <source>
        <dbReference type="PIRSR" id="PIRSR001399-2"/>
    </source>
</evidence>
<dbReference type="InterPro" id="IPR001874">
    <property type="entry name" value="DHquinase_II"/>
</dbReference>
<comment type="catalytic activity">
    <reaction evidence="1 8">
        <text>3-dehydroquinate = 3-dehydroshikimate + H2O</text>
        <dbReference type="Rhea" id="RHEA:21096"/>
        <dbReference type="ChEBI" id="CHEBI:15377"/>
        <dbReference type="ChEBI" id="CHEBI:16630"/>
        <dbReference type="ChEBI" id="CHEBI:32364"/>
        <dbReference type="EC" id="4.2.1.10"/>
    </reaction>
</comment>
<dbReference type="AlphaFoldDB" id="E1YFE2"/>
<feature type="active site" description="Proton donor" evidence="8 9">
    <location>
        <position position="110"/>
    </location>
</feature>
<feature type="site" description="Transition state stabilizer" evidence="8 11">
    <location>
        <position position="28"/>
    </location>
</feature>
<dbReference type="HAMAP" id="MF_00169">
    <property type="entry name" value="AroQ"/>
    <property type="match status" value="1"/>
</dbReference>